<comment type="caution">
    <text evidence="1">The sequence shown here is derived from an EMBL/GenBank/DDBJ whole genome shotgun (WGS) entry which is preliminary data.</text>
</comment>
<dbReference type="Proteomes" id="UP000031668">
    <property type="component" value="Unassembled WGS sequence"/>
</dbReference>
<reference evidence="1 2" key="1">
    <citation type="journal article" date="2014" name="Genome Biol. Evol.">
        <title>The genome of the myxosporean Thelohanellus kitauei shows adaptations to nutrient acquisition within its fish host.</title>
        <authorList>
            <person name="Yang Y."/>
            <person name="Xiong J."/>
            <person name="Zhou Z."/>
            <person name="Huo F."/>
            <person name="Miao W."/>
            <person name="Ran C."/>
            <person name="Liu Y."/>
            <person name="Zhang J."/>
            <person name="Feng J."/>
            <person name="Wang M."/>
            <person name="Wang M."/>
            <person name="Wang L."/>
            <person name="Yao B."/>
        </authorList>
    </citation>
    <scope>NUCLEOTIDE SEQUENCE [LARGE SCALE GENOMIC DNA]</scope>
    <source>
        <strain evidence="1">Wuqing</strain>
    </source>
</reference>
<name>A0A0C2I5A8_THEKT</name>
<accession>A0A0C2I5A8</accession>
<sequence>MSEGKIGYWLDPLTLNPRSVTSSSQIAIRSAVSPLLPDYDTIRGNIQNNWLNLTLHEILPASASELAIPNEYQMTESGDRFLFFDDSHIYFDGTFKAIPNIFYQMFSIHGSKNDSIVPYAYILMVGKI</sequence>
<dbReference type="AlphaFoldDB" id="A0A0C2I5A8"/>
<gene>
    <name evidence="1" type="ORF">RF11_02637</name>
</gene>
<evidence type="ECO:0000313" key="1">
    <source>
        <dbReference type="EMBL" id="KII60333.1"/>
    </source>
</evidence>
<proteinExistence type="predicted"/>
<organism evidence="1 2">
    <name type="scientific">Thelohanellus kitauei</name>
    <name type="common">Myxosporean</name>
    <dbReference type="NCBI Taxonomy" id="669202"/>
    <lineage>
        <taxon>Eukaryota</taxon>
        <taxon>Metazoa</taxon>
        <taxon>Cnidaria</taxon>
        <taxon>Myxozoa</taxon>
        <taxon>Myxosporea</taxon>
        <taxon>Bivalvulida</taxon>
        <taxon>Platysporina</taxon>
        <taxon>Myxobolidae</taxon>
        <taxon>Thelohanellus</taxon>
    </lineage>
</organism>
<evidence type="ECO:0000313" key="2">
    <source>
        <dbReference type="Proteomes" id="UP000031668"/>
    </source>
</evidence>
<protein>
    <submittedName>
        <fullName evidence="1">Uncharacterized protein</fullName>
    </submittedName>
</protein>
<keyword evidence="2" id="KW-1185">Reference proteome</keyword>
<dbReference type="OrthoDB" id="10029846at2759"/>
<dbReference type="EMBL" id="JWZT01005695">
    <property type="protein sequence ID" value="KII60333.1"/>
    <property type="molecule type" value="Genomic_DNA"/>
</dbReference>